<dbReference type="Proteomes" id="UP001430647">
    <property type="component" value="Unassembled WGS sequence"/>
</dbReference>
<dbReference type="EMBL" id="CP131914">
    <property type="protein sequence ID" value="XCI79405.1"/>
    <property type="molecule type" value="Genomic_DNA"/>
</dbReference>
<dbReference type="RefSeq" id="WP_242159030.1">
    <property type="nucleotide sequence ID" value="NZ_CP131914.1"/>
</dbReference>
<sequence length="177" mass="20503">MDDTDSKYSRTDFQQQATDWLLRGEHNVMVTLTFSGEDGVSYKFAEKTFGTFAHKLKCHLFGRKSKKRIPMCPIVEDFGKEMTWSTSPPSVRQGTHIHCLMRLPDSPVAYKEVVRKLWRSSGKLCGDPKVNCPNRDDWFIELDNEYDRSELAHYALKKCYDNFDGVLVLFIPIRPTT</sequence>
<name>A0AAU8I2P5_9XANT</name>
<evidence type="ECO:0000313" key="3">
    <source>
        <dbReference type="Proteomes" id="UP001430647"/>
    </source>
</evidence>
<dbReference type="EMBL" id="JAKJPQ010000003">
    <property type="protein sequence ID" value="MCI2260919.1"/>
    <property type="molecule type" value="Genomic_DNA"/>
</dbReference>
<evidence type="ECO:0000313" key="1">
    <source>
        <dbReference type="EMBL" id="MCI2260919.1"/>
    </source>
</evidence>
<gene>
    <name evidence="1" type="ORF">L3V74_05140</name>
    <name evidence="2" type="ORF">Q7W82_14105</name>
</gene>
<protein>
    <submittedName>
        <fullName evidence="2">Uncharacterized protein</fullName>
    </submittedName>
</protein>
<reference evidence="1" key="2">
    <citation type="submission" date="2022-01" db="EMBL/GenBank/DDBJ databases">
        <authorList>
            <person name="Rana R."/>
            <person name="Patil P.B."/>
        </authorList>
    </citation>
    <scope>NUCLEOTIDE SEQUENCE</scope>
    <source>
        <strain evidence="1">PPL560</strain>
    </source>
</reference>
<dbReference type="KEGG" id="xin:Q7W82_14105"/>
<proteinExistence type="predicted"/>
<keyword evidence="3" id="KW-1185">Reference proteome</keyword>
<organism evidence="2">
    <name type="scientific">Xanthomonas indica</name>
    <dbReference type="NCBI Taxonomy" id="2912242"/>
    <lineage>
        <taxon>Bacteria</taxon>
        <taxon>Pseudomonadati</taxon>
        <taxon>Pseudomonadota</taxon>
        <taxon>Gammaproteobacteria</taxon>
        <taxon>Lysobacterales</taxon>
        <taxon>Lysobacteraceae</taxon>
        <taxon>Xanthomonas</taxon>
    </lineage>
</organism>
<dbReference type="AlphaFoldDB" id="A0AAU8I2P5"/>
<reference evidence="1 3" key="1">
    <citation type="journal article" date="2022" name="Curr. Microbiol.">
        <title>Xanthomonas indica sp. nov., a Novel Member of Non-Pathogenic Xanthomonas Community from Healthy Rice Seeds.</title>
        <authorList>
            <person name="Rana R."/>
            <person name="Madhavan V.N."/>
            <person name="Saroha T."/>
            <person name="Bansal K."/>
            <person name="Kaur A."/>
            <person name="Sonti R.V."/>
            <person name="Patel H.K."/>
            <person name="Patil P.B."/>
        </authorList>
    </citation>
    <scope>NUCLEOTIDE SEQUENCE [LARGE SCALE GENOMIC DNA]</scope>
    <source>
        <strain evidence="1 3">PPL560</strain>
    </source>
</reference>
<evidence type="ECO:0000313" key="2">
    <source>
        <dbReference type="EMBL" id="XCI79405.1"/>
    </source>
</evidence>
<accession>A0AAU8I2P5</accession>
<reference evidence="2" key="3">
    <citation type="submission" date="2023-08" db="EMBL/GenBank/DDBJ databases">
        <title>Complete genome sequence of Xanthomonas indica.</title>
        <authorList>
            <person name="Patil P.B."/>
            <person name="Rana R."/>
        </authorList>
    </citation>
    <scope>NUCLEOTIDE SEQUENCE</scope>
    <source>
        <strain evidence="2">PPL560</strain>
    </source>
</reference>